<dbReference type="EMBL" id="GGEC01042889">
    <property type="protein sequence ID" value="MBX23373.1"/>
    <property type="molecule type" value="Transcribed_RNA"/>
</dbReference>
<dbReference type="AlphaFoldDB" id="A0A2P2LZK1"/>
<feature type="transmembrane region" description="Helical" evidence="1">
    <location>
        <begin position="12"/>
        <end position="37"/>
    </location>
</feature>
<protein>
    <submittedName>
        <fullName evidence="2">Uncharacterized protein</fullName>
    </submittedName>
</protein>
<proteinExistence type="predicted"/>
<keyword evidence="1" id="KW-1133">Transmembrane helix</keyword>
<evidence type="ECO:0000256" key="1">
    <source>
        <dbReference type="SAM" id="Phobius"/>
    </source>
</evidence>
<accession>A0A2P2LZK1</accession>
<reference evidence="2" key="1">
    <citation type="submission" date="2018-02" db="EMBL/GenBank/DDBJ databases">
        <title>Rhizophora mucronata_Transcriptome.</title>
        <authorList>
            <person name="Meera S.P."/>
            <person name="Sreeshan A."/>
            <person name="Augustine A."/>
        </authorList>
    </citation>
    <scope>NUCLEOTIDE SEQUENCE</scope>
    <source>
        <tissue evidence="2">Leaf</tissue>
    </source>
</reference>
<evidence type="ECO:0000313" key="2">
    <source>
        <dbReference type="EMBL" id="MBX23373.1"/>
    </source>
</evidence>
<name>A0A2P2LZK1_RHIMU</name>
<organism evidence="2">
    <name type="scientific">Rhizophora mucronata</name>
    <name type="common">Asiatic mangrove</name>
    <dbReference type="NCBI Taxonomy" id="61149"/>
    <lineage>
        <taxon>Eukaryota</taxon>
        <taxon>Viridiplantae</taxon>
        <taxon>Streptophyta</taxon>
        <taxon>Embryophyta</taxon>
        <taxon>Tracheophyta</taxon>
        <taxon>Spermatophyta</taxon>
        <taxon>Magnoliopsida</taxon>
        <taxon>eudicotyledons</taxon>
        <taxon>Gunneridae</taxon>
        <taxon>Pentapetalae</taxon>
        <taxon>rosids</taxon>
        <taxon>fabids</taxon>
        <taxon>Malpighiales</taxon>
        <taxon>Rhizophoraceae</taxon>
        <taxon>Rhizophora</taxon>
    </lineage>
</organism>
<keyword evidence="1" id="KW-0812">Transmembrane</keyword>
<sequence length="61" mass="7249">MSIAKRTRFSLYIRLVYVMDSLLNILVLFGCLAFLIFTRSWSFFFLFPKSWDLICLGTFIL</sequence>
<keyword evidence="1" id="KW-0472">Membrane</keyword>
<dbReference type="PROSITE" id="PS51257">
    <property type="entry name" value="PROKAR_LIPOPROTEIN"/>
    <property type="match status" value="1"/>
</dbReference>